<evidence type="ECO:0000256" key="7">
    <source>
        <dbReference type="ARBA" id="ARBA00023170"/>
    </source>
</evidence>
<evidence type="ECO:0000256" key="9">
    <source>
        <dbReference type="HAMAP-Rule" id="MF_00920"/>
    </source>
</evidence>
<evidence type="ECO:0000256" key="4">
    <source>
        <dbReference type="ARBA" id="ARBA00022801"/>
    </source>
</evidence>
<dbReference type="InterPro" id="IPR003593">
    <property type="entry name" value="AAA+_ATPase"/>
</dbReference>
<proteinExistence type="inferred from homology"/>
<dbReference type="Gene3D" id="3.40.50.300">
    <property type="entry name" value="P-loop containing nucleotide triphosphate hydrolases"/>
    <property type="match status" value="1"/>
</dbReference>
<dbReference type="SMART" id="SM00963">
    <property type="entry name" value="SRP54_N"/>
    <property type="match status" value="1"/>
</dbReference>
<dbReference type="AlphaFoldDB" id="C6HXI7"/>
<keyword evidence="2 9" id="KW-0963">Cytoplasm</keyword>
<dbReference type="Pfam" id="PF02881">
    <property type="entry name" value="SRP54_N"/>
    <property type="match status" value="1"/>
</dbReference>
<comment type="subunit">
    <text evidence="9">Part of the signal recognition particle protein translocation system, which is composed of SRP and FtsY.</text>
</comment>
<organism evidence="11 12">
    <name type="scientific">Leptospirillum ferrodiazotrophum</name>
    <dbReference type="NCBI Taxonomy" id="412449"/>
    <lineage>
        <taxon>Bacteria</taxon>
        <taxon>Pseudomonadati</taxon>
        <taxon>Nitrospirota</taxon>
        <taxon>Nitrospiria</taxon>
        <taxon>Nitrospirales</taxon>
        <taxon>Nitrospiraceae</taxon>
        <taxon>Leptospirillum</taxon>
    </lineage>
</organism>
<evidence type="ECO:0000259" key="10">
    <source>
        <dbReference type="PROSITE" id="PS00300"/>
    </source>
</evidence>
<sequence length="303" mass="32811">MGFFDKIREGLQKTRDKVARSIESVFNRRDPGFYQELEEILISADVGPVVSKEIVEELKAWEKTNPGATADESLAHLESSLTAIFTPASPWEESSPSKSPMVVLLVGVNGVGKTTTAGKLAARFRDAGNSVILGAADTFRAAAIEQLRKWGERLDIPVVHQKPGADPASVAFDTVRAARARGIDMAIIDTAGRLQNKQNLMNELRKIGAIIHREAPDSPVEVLLVLDATIGQNALSQLDEFVKIAPVSGLVLTKLDGTSRGGVVIALARRHKIPVRFIGVGEKTDDLLPFDPSTFVRSILRTS</sequence>
<dbReference type="InterPro" id="IPR027417">
    <property type="entry name" value="P-loop_NTPase"/>
</dbReference>
<protein>
    <recommendedName>
        <fullName evidence="9">Signal recognition particle receptor FtsY</fullName>
        <shortName evidence="9">SRP receptor</shortName>
        <ecNumber evidence="9">3.6.5.4</ecNumber>
    </recommendedName>
</protein>
<feature type="binding site" evidence="9">
    <location>
        <begin position="253"/>
        <end position="256"/>
    </location>
    <ligand>
        <name>GTP</name>
        <dbReference type="ChEBI" id="CHEBI:37565"/>
    </ligand>
</feature>
<dbReference type="EMBL" id="GG693873">
    <property type="protein sequence ID" value="EES52816.1"/>
    <property type="molecule type" value="Genomic_DNA"/>
</dbReference>
<comment type="catalytic activity">
    <reaction evidence="8 9">
        <text>GTP + H2O = GDP + phosphate + H(+)</text>
        <dbReference type="Rhea" id="RHEA:19669"/>
        <dbReference type="ChEBI" id="CHEBI:15377"/>
        <dbReference type="ChEBI" id="CHEBI:15378"/>
        <dbReference type="ChEBI" id="CHEBI:37565"/>
        <dbReference type="ChEBI" id="CHEBI:43474"/>
        <dbReference type="ChEBI" id="CHEBI:58189"/>
        <dbReference type="EC" id="3.6.5.4"/>
    </reaction>
</comment>
<dbReference type="GO" id="GO:0005525">
    <property type="term" value="F:GTP binding"/>
    <property type="evidence" value="ECO:0007669"/>
    <property type="project" value="UniProtKB-UniRule"/>
</dbReference>
<keyword evidence="12" id="KW-1185">Reference proteome</keyword>
<dbReference type="FunFam" id="3.40.50.300:FF:000053">
    <property type="entry name" value="Signal recognition particle receptor FtsY"/>
    <property type="match status" value="1"/>
</dbReference>
<keyword evidence="7 9" id="KW-0675">Receptor</keyword>
<dbReference type="GO" id="GO:0051301">
    <property type="term" value="P:cell division"/>
    <property type="evidence" value="ECO:0007669"/>
    <property type="project" value="UniProtKB-KW"/>
</dbReference>
<evidence type="ECO:0000313" key="12">
    <source>
        <dbReference type="Proteomes" id="UP000009374"/>
    </source>
</evidence>
<keyword evidence="11" id="KW-0132">Cell division</keyword>
<evidence type="ECO:0000256" key="3">
    <source>
        <dbReference type="ARBA" id="ARBA00022741"/>
    </source>
</evidence>
<dbReference type="GO" id="GO:0005047">
    <property type="term" value="F:signal recognition particle binding"/>
    <property type="evidence" value="ECO:0007669"/>
    <property type="project" value="TreeGrafter"/>
</dbReference>
<dbReference type="InterPro" id="IPR004390">
    <property type="entry name" value="SR_rcpt_FtsY"/>
</dbReference>
<evidence type="ECO:0000256" key="2">
    <source>
        <dbReference type="ARBA" id="ARBA00022490"/>
    </source>
</evidence>
<dbReference type="Gene3D" id="1.20.120.140">
    <property type="entry name" value="Signal recognition particle SRP54, nucleotide-binding domain"/>
    <property type="match status" value="1"/>
</dbReference>
<gene>
    <name evidence="9" type="primary">ftsY</name>
    <name evidence="11" type="ORF">UBAL3_92050187</name>
</gene>
<keyword evidence="5 9" id="KW-0342">GTP-binding</keyword>
<dbReference type="GO" id="GO:0005737">
    <property type="term" value="C:cytoplasm"/>
    <property type="evidence" value="ECO:0007669"/>
    <property type="project" value="UniProtKB-SubCell"/>
</dbReference>
<evidence type="ECO:0000256" key="6">
    <source>
        <dbReference type="ARBA" id="ARBA00023136"/>
    </source>
</evidence>
<evidence type="ECO:0000313" key="11">
    <source>
        <dbReference type="EMBL" id="EES52816.1"/>
    </source>
</evidence>
<dbReference type="InterPro" id="IPR042101">
    <property type="entry name" value="SRP54_N_sf"/>
</dbReference>
<dbReference type="SUPFAM" id="SSF47364">
    <property type="entry name" value="Domain of the SRP/SRP receptor G-proteins"/>
    <property type="match status" value="1"/>
</dbReference>
<dbReference type="SMART" id="SM00962">
    <property type="entry name" value="SRP54"/>
    <property type="match status" value="1"/>
</dbReference>
<comment type="subcellular location">
    <subcellularLocation>
        <location evidence="9">Cell membrane</location>
        <topology evidence="9">Peripheral membrane protein</topology>
        <orientation evidence="9">Cytoplasmic side</orientation>
    </subcellularLocation>
    <subcellularLocation>
        <location evidence="9">Cytoplasm</location>
    </subcellularLocation>
</comment>
<feature type="domain" description="SRP54-type proteins GTP-binding" evidence="10">
    <location>
        <begin position="274"/>
        <end position="287"/>
    </location>
</feature>
<reference evidence="11 12" key="1">
    <citation type="journal article" date="2009" name="Appl. Environ. Microbiol.">
        <title>Community genomic and proteomic analyses of chemoautotrophic iron-oxidizing "Leptospirillum rubarum" (Group II) and "Leptospirillum ferrodiazotrophum" (Group III) bacteria in acid mine drainage biofilms.</title>
        <authorList>
            <person name="Goltsman D.S."/>
            <person name="Denef V.J."/>
            <person name="Singer S.W."/>
            <person name="VerBerkmoes N.C."/>
            <person name="Lefsrud M."/>
            <person name="Mueller R.S."/>
            <person name="Dick G.J."/>
            <person name="Sun C.L."/>
            <person name="Wheeler K.E."/>
            <person name="Zemla A."/>
            <person name="Baker B.J."/>
            <person name="Hauser L."/>
            <person name="Land M."/>
            <person name="Shah M.B."/>
            <person name="Thelen M.P."/>
            <person name="Hettich R.L."/>
            <person name="Banfield J.F."/>
        </authorList>
    </citation>
    <scope>NUCLEOTIDE SEQUENCE [LARGE SCALE GENOMIC DNA]</scope>
</reference>
<feature type="binding site" evidence="9">
    <location>
        <begin position="189"/>
        <end position="193"/>
    </location>
    <ligand>
        <name>GTP</name>
        <dbReference type="ChEBI" id="CHEBI:37565"/>
    </ligand>
</feature>
<dbReference type="SMART" id="SM00382">
    <property type="entry name" value="AAA"/>
    <property type="match status" value="1"/>
</dbReference>
<dbReference type="NCBIfam" id="TIGR00064">
    <property type="entry name" value="ftsY"/>
    <property type="match status" value="1"/>
</dbReference>
<dbReference type="GO" id="GO:0005886">
    <property type="term" value="C:plasma membrane"/>
    <property type="evidence" value="ECO:0007669"/>
    <property type="project" value="UniProtKB-SubCell"/>
</dbReference>
<dbReference type="InterPro" id="IPR000897">
    <property type="entry name" value="SRP54_GTPase_dom"/>
</dbReference>
<keyword evidence="4 9" id="KW-0378">Hydrolase</keyword>
<feature type="binding site" evidence="9">
    <location>
        <begin position="107"/>
        <end position="114"/>
    </location>
    <ligand>
        <name>GTP</name>
        <dbReference type="ChEBI" id="CHEBI:37565"/>
    </ligand>
</feature>
<dbReference type="PANTHER" id="PTHR43134:SF1">
    <property type="entry name" value="SIGNAL RECOGNITION PARTICLE RECEPTOR SUBUNIT ALPHA"/>
    <property type="match status" value="1"/>
</dbReference>
<comment type="similarity">
    <text evidence="9">Belongs to the GTP-binding SRP family. FtsY subfamily.</text>
</comment>
<dbReference type="Pfam" id="PF00448">
    <property type="entry name" value="SRP54"/>
    <property type="match status" value="1"/>
</dbReference>
<keyword evidence="1 9" id="KW-1003">Cell membrane</keyword>
<evidence type="ECO:0000256" key="1">
    <source>
        <dbReference type="ARBA" id="ARBA00022475"/>
    </source>
</evidence>
<dbReference type="GO" id="GO:0006614">
    <property type="term" value="P:SRP-dependent cotranslational protein targeting to membrane"/>
    <property type="evidence" value="ECO:0007669"/>
    <property type="project" value="InterPro"/>
</dbReference>
<dbReference type="InterPro" id="IPR036225">
    <property type="entry name" value="SRP/SRP_N"/>
</dbReference>
<evidence type="ECO:0000256" key="8">
    <source>
        <dbReference type="ARBA" id="ARBA00048027"/>
    </source>
</evidence>
<dbReference type="HAMAP" id="MF_00920">
    <property type="entry name" value="FtsY"/>
    <property type="match status" value="1"/>
</dbReference>
<dbReference type="InterPro" id="IPR013822">
    <property type="entry name" value="Signal_recog_particl_SRP54_hlx"/>
</dbReference>
<evidence type="ECO:0000256" key="5">
    <source>
        <dbReference type="ARBA" id="ARBA00023134"/>
    </source>
</evidence>
<keyword evidence="11" id="KW-0131">Cell cycle</keyword>
<accession>C6HXI7</accession>
<keyword evidence="6 9" id="KW-0472">Membrane</keyword>
<comment type="function">
    <text evidence="9">Involved in targeting and insertion of nascent membrane proteins into the cytoplasmic membrane. Acts as a receptor for the complex formed by the signal recognition particle (SRP) and the ribosome-nascent chain (RNC).</text>
</comment>
<dbReference type="GO" id="GO:0003924">
    <property type="term" value="F:GTPase activity"/>
    <property type="evidence" value="ECO:0007669"/>
    <property type="project" value="UniProtKB-UniRule"/>
</dbReference>
<dbReference type="SUPFAM" id="SSF52540">
    <property type="entry name" value="P-loop containing nucleoside triphosphate hydrolases"/>
    <property type="match status" value="1"/>
</dbReference>
<dbReference type="EC" id="3.6.5.4" evidence="9"/>
<dbReference type="CDD" id="cd17874">
    <property type="entry name" value="FtsY"/>
    <property type="match status" value="1"/>
</dbReference>
<name>C6HXI7_9BACT</name>
<dbReference type="PROSITE" id="PS00300">
    <property type="entry name" value="SRP54"/>
    <property type="match status" value="1"/>
</dbReference>
<dbReference type="PANTHER" id="PTHR43134">
    <property type="entry name" value="SIGNAL RECOGNITION PARTICLE RECEPTOR SUBUNIT ALPHA"/>
    <property type="match status" value="1"/>
</dbReference>
<dbReference type="Proteomes" id="UP000009374">
    <property type="component" value="Unassembled WGS sequence"/>
</dbReference>
<keyword evidence="3 9" id="KW-0547">Nucleotide-binding</keyword>